<keyword evidence="3" id="KW-1185">Reference proteome</keyword>
<evidence type="ECO:0000313" key="2">
    <source>
        <dbReference type="EMBL" id="GFP30908.1"/>
    </source>
</evidence>
<comment type="caution">
    <text evidence="2">The sequence shown here is derived from an EMBL/GenBank/DDBJ whole genome shotgun (WGS) entry which is preliminary data.</text>
</comment>
<feature type="non-terminal residue" evidence="2">
    <location>
        <position position="1"/>
    </location>
</feature>
<dbReference type="Proteomes" id="UP000588083">
    <property type="component" value="Unassembled WGS sequence"/>
</dbReference>
<dbReference type="EMBL" id="BLRZ01000120">
    <property type="protein sequence ID" value="GFP30908.1"/>
    <property type="molecule type" value="Genomic_DNA"/>
</dbReference>
<feature type="region of interest" description="Disordered" evidence="1">
    <location>
        <begin position="1"/>
        <end position="26"/>
    </location>
</feature>
<protein>
    <submittedName>
        <fullName evidence="2">Uncharacterized protein</fullName>
    </submittedName>
</protein>
<organism evidence="2 3">
    <name type="scientific">Candidatus Hakubella thermalkaliphila</name>
    <dbReference type="NCBI Taxonomy" id="2754717"/>
    <lineage>
        <taxon>Bacteria</taxon>
        <taxon>Bacillati</taxon>
        <taxon>Actinomycetota</taxon>
        <taxon>Actinomycetota incertae sedis</taxon>
        <taxon>Candidatus Hakubellales</taxon>
        <taxon>Candidatus Hakubellaceae</taxon>
        <taxon>Candidatus Hakubella</taxon>
    </lineage>
</organism>
<name>A0A6V8PF87_9ACTN</name>
<accession>A0A6V8PF87</accession>
<reference evidence="2 3" key="1">
    <citation type="journal article" date="2020" name="Front. Microbiol.">
        <title>Single-cell genomics of novel Actinobacteria with the Wood-Ljungdahl pathway discovered in a serpentinizing system.</title>
        <authorList>
            <person name="Merino N."/>
            <person name="Kawai M."/>
            <person name="Boyd E.S."/>
            <person name="Colman D.R."/>
            <person name="McGlynn S.E."/>
            <person name="Nealson K.H."/>
            <person name="Kurokawa K."/>
            <person name="Hongoh Y."/>
        </authorList>
    </citation>
    <scope>NUCLEOTIDE SEQUENCE [LARGE SCALE GENOMIC DNA]</scope>
    <source>
        <strain evidence="2 3">S34</strain>
    </source>
</reference>
<evidence type="ECO:0000313" key="3">
    <source>
        <dbReference type="Proteomes" id="UP000588083"/>
    </source>
</evidence>
<proteinExistence type="predicted"/>
<gene>
    <name evidence="2" type="ORF">HKBW3S34_01827</name>
</gene>
<evidence type="ECO:0000256" key="1">
    <source>
        <dbReference type="SAM" id="MobiDB-lite"/>
    </source>
</evidence>
<dbReference type="RefSeq" id="WP_219857240.1">
    <property type="nucleotide sequence ID" value="NZ_BLRZ01000120.1"/>
</dbReference>
<sequence length="59" mass="7024">EEVLMGSAKSHEKKHKKESKEKKVKGLEEELNIRYHDVNPEWNYTISPRLMKSTEQVQK</sequence>
<dbReference type="AlphaFoldDB" id="A0A6V8PF87"/>